<organism evidence="1">
    <name type="scientific">Clastoptera arizonana</name>
    <name type="common">Arizona spittle bug</name>
    <dbReference type="NCBI Taxonomy" id="38151"/>
    <lineage>
        <taxon>Eukaryota</taxon>
        <taxon>Metazoa</taxon>
        <taxon>Ecdysozoa</taxon>
        <taxon>Arthropoda</taxon>
        <taxon>Hexapoda</taxon>
        <taxon>Insecta</taxon>
        <taxon>Pterygota</taxon>
        <taxon>Neoptera</taxon>
        <taxon>Paraneoptera</taxon>
        <taxon>Hemiptera</taxon>
        <taxon>Auchenorrhyncha</taxon>
        <taxon>Cercopoidea</taxon>
        <taxon>Clastopteridae</taxon>
        <taxon>Clastoptera</taxon>
    </lineage>
</organism>
<protein>
    <submittedName>
        <fullName evidence="1">Uncharacterized protein</fullName>
    </submittedName>
</protein>
<proteinExistence type="predicted"/>
<accession>A0A1B6DRP6</accession>
<sequence length="118" mass="13650">TGRGIYHQQLIPMKQARHANVSRVRTREQRAELRQKKYRYLYQVRTAHGDVISQNYVQALQRKVVGGVGNVGENSTLQSDATHLTILPGDPNTQLPMTDEDEIQLERRMRHATSHDYR</sequence>
<dbReference type="EMBL" id="GEDC01008942">
    <property type="protein sequence ID" value="JAS28356.1"/>
    <property type="molecule type" value="Transcribed_RNA"/>
</dbReference>
<dbReference type="GO" id="GO:0005886">
    <property type="term" value="C:plasma membrane"/>
    <property type="evidence" value="ECO:0007669"/>
    <property type="project" value="TreeGrafter"/>
</dbReference>
<dbReference type="InterPro" id="IPR040236">
    <property type="entry name" value="TMEM198"/>
</dbReference>
<dbReference type="PANTHER" id="PTHR31247">
    <property type="entry name" value="TRANSMEMBRANE PROTEIN 198 FAMILY MEMBER"/>
    <property type="match status" value="1"/>
</dbReference>
<reference evidence="1" key="1">
    <citation type="submission" date="2015-12" db="EMBL/GenBank/DDBJ databases">
        <title>De novo transcriptome assembly of four potential Pierce s Disease insect vectors from Arizona vineyards.</title>
        <authorList>
            <person name="Tassone E.E."/>
        </authorList>
    </citation>
    <scope>NUCLEOTIDE SEQUENCE</scope>
</reference>
<gene>
    <name evidence="1" type="ORF">g.28208</name>
</gene>
<dbReference type="PANTHER" id="PTHR31247:SF5">
    <property type="entry name" value="DUF4203 DOMAIN-CONTAINING PROTEIN"/>
    <property type="match status" value="1"/>
</dbReference>
<dbReference type="AlphaFoldDB" id="A0A1B6DRP6"/>
<evidence type="ECO:0000313" key="1">
    <source>
        <dbReference type="EMBL" id="JAS28356.1"/>
    </source>
</evidence>
<feature type="non-terminal residue" evidence="1">
    <location>
        <position position="1"/>
    </location>
</feature>
<name>A0A1B6DRP6_9HEMI</name>